<evidence type="ECO:0000313" key="2">
    <source>
        <dbReference type="EMBL" id="JAS37426.1"/>
    </source>
</evidence>
<dbReference type="AlphaFoldDB" id="A0A1B6EHK8"/>
<name>A0A1B6EHK8_9HEMI</name>
<dbReference type="EMBL" id="GECZ01032343">
    <property type="protein sequence ID" value="JAS37426.1"/>
    <property type="molecule type" value="Transcribed_RNA"/>
</dbReference>
<proteinExistence type="predicted"/>
<reference evidence="2" key="1">
    <citation type="submission" date="2015-11" db="EMBL/GenBank/DDBJ databases">
        <title>De novo transcriptome assembly of four potential Pierce s Disease insect vectors from Arizona vineyards.</title>
        <authorList>
            <person name="Tassone E.E."/>
        </authorList>
    </citation>
    <scope>NUCLEOTIDE SEQUENCE</scope>
</reference>
<evidence type="ECO:0000256" key="1">
    <source>
        <dbReference type="SAM" id="MobiDB-lite"/>
    </source>
</evidence>
<feature type="non-terminal residue" evidence="2">
    <location>
        <position position="100"/>
    </location>
</feature>
<feature type="region of interest" description="Disordered" evidence="1">
    <location>
        <begin position="57"/>
        <end position="100"/>
    </location>
</feature>
<gene>
    <name evidence="2" type="ORF">g.17372</name>
</gene>
<feature type="non-terminal residue" evidence="2">
    <location>
        <position position="1"/>
    </location>
</feature>
<organism evidence="2">
    <name type="scientific">Cuerna arida</name>
    <dbReference type="NCBI Taxonomy" id="1464854"/>
    <lineage>
        <taxon>Eukaryota</taxon>
        <taxon>Metazoa</taxon>
        <taxon>Ecdysozoa</taxon>
        <taxon>Arthropoda</taxon>
        <taxon>Hexapoda</taxon>
        <taxon>Insecta</taxon>
        <taxon>Pterygota</taxon>
        <taxon>Neoptera</taxon>
        <taxon>Paraneoptera</taxon>
        <taxon>Hemiptera</taxon>
        <taxon>Auchenorrhyncha</taxon>
        <taxon>Membracoidea</taxon>
        <taxon>Cicadellidae</taxon>
        <taxon>Cicadellinae</taxon>
        <taxon>Proconiini</taxon>
        <taxon>Cuerna</taxon>
    </lineage>
</organism>
<protein>
    <submittedName>
        <fullName evidence="2">Uncharacterized protein</fullName>
    </submittedName>
</protein>
<accession>A0A1B6EHK8</accession>
<feature type="compositionally biased region" description="Basic and acidic residues" evidence="1">
    <location>
        <begin position="80"/>
        <end position="100"/>
    </location>
</feature>
<sequence>NLNNEWLVKQSKEMVDFVSGYRKYWEAKVKEQENKAGSEAVVTENNLPCSNELLEMEKSSKGNTELEQDKIETMSNVENKSSKYELLDTEKSSEGNTKLE</sequence>